<keyword evidence="2" id="KW-0472">Membrane</keyword>
<accession>A0ABW0VTZ1</accession>
<evidence type="ECO:0000313" key="3">
    <source>
        <dbReference type="EMBL" id="MFC5649350.1"/>
    </source>
</evidence>
<organism evidence="3 4">
    <name type="scientific">Paenibacillus solisilvae</name>
    <dbReference type="NCBI Taxonomy" id="2486751"/>
    <lineage>
        <taxon>Bacteria</taxon>
        <taxon>Bacillati</taxon>
        <taxon>Bacillota</taxon>
        <taxon>Bacilli</taxon>
        <taxon>Bacillales</taxon>
        <taxon>Paenibacillaceae</taxon>
        <taxon>Paenibacillus</taxon>
    </lineage>
</organism>
<dbReference type="InterPro" id="IPR009293">
    <property type="entry name" value="UPF0478"/>
</dbReference>
<proteinExistence type="predicted"/>
<dbReference type="PANTHER" id="PTHR40070:SF1">
    <property type="entry name" value="UPF0478 PROTEIN YTXG"/>
    <property type="match status" value="1"/>
</dbReference>
<keyword evidence="4" id="KW-1185">Reference proteome</keyword>
<protein>
    <submittedName>
        <fullName evidence="3">DUF948 domain-containing protein</fullName>
    </submittedName>
</protein>
<dbReference type="PANTHER" id="PTHR40070">
    <property type="entry name" value="UPF0478 PROTEIN YTXG"/>
    <property type="match status" value="1"/>
</dbReference>
<keyword evidence="1" id="KW-0175">Coiled coil</keyword>
<feature type="transmembrane region" description="Helical" evidence="2">
    <location>
        <begin position="6"/>
        <end position="25"/>
    </location>
</feature>
<sequence length="204" mass="22165">MGVSLMDVAMLIIGLSVAFLAIFMIQTLRKAQSSLESAGKTLLEVQGAIHEWKGDVAELVGSAKKITDRVDSQLTAIDPLMATVREAGEALHEVAGVAHNFSSLWTSKLRRRAETAAAKEAQRAAEQKEREIEESYAIMETDGSIYVDMDSAGTAEAARIHAHSAQREMANAHLKAKAAQSGTPAWMEWMETGMRVARLIAKRS</sequence>
<reference evidence="4" key="1">
    <citation type="journal article" date="2019" name="Int. J. Syst. Evol. Microbiol.">
        <title>The Global Catalogue of Microorganisms (GCM) 10K type strain sequencing project: providing services to taxonomists for standard genome sequencing and annotation.</title>
        <authorList>
            <consortium name="The Broad Institute Genomics Platform"/>
            <consortium name="The Broad Institute Genome Sequencing Center for Infectious Disease"/>
            <person name="Wu L."/>
            <person name="Ma J."/>
        </authorList>
    </citation>
    <scope>NUCLEOTIDE SEQUENCE [LARGE SCALE GENOMIC DNA]</scope>
    <source>
        <strain evidence="4">CGMCC 1.3240</strain>
    </source>
</reference>
<keyword evidence="2" id="KW-0812">Transmembrane</keyword>
<evidence type="ECO:0000256" key="1">
    <source>
        <dbReference type="SAM" id="Coils"/>
    </source>
</evidence>
<name>A0ABW0VTZ1_9BACL</name>
<feature type="coiled-coil region" evidence="1">
    <location>
        <begin position="110"/>
        <end position="138"/>
    </location>
</feature>
<dbReference type="Proteomes" id="UP001596047">
    <property type="component" value="Unassembled WGS sequence"/>
</dbReference>
<dbReference type="RefSeq" id="WP_379187856.1">
    <property type="nucleotide sequence ID" value="NZ_JBHSOW010000032.1"/>
</dbReference>
<comment type="caution">
    <text evidence="3">The sequence shown here is derived from an EMBL/GenBank/DDBJ whole genome shotgun (WGS) entry which is preliminary data.</text>
</comment>
<evidence type="ECO:0000313" key="4">
    <source>
        <dbReference type="Proteomes" id="UP001596047"/>
    </source>
</evidence>
<keyword evidence="2" id="KW-1133">Transmembrane helix</keyword>
<dbReference type="EMBL" id="JBHSOW010000032">
    <property type="protein sequence ID" value="MFC5649350.1"/>
    <property type="molecule type" value="Genomic_DNA"/>
</dbReference>
<evidence type="ECO:0000256" key="2">
    <source>
        <dbReference type="SAM" id="Phobius"/>
    </source>
</evidence>
<gene>
    <name evidence="3" type="ORF">ACFPYJ_09440</name>
</gene>
<dbReference type="Pfam" id="PF06103">
    <property type="entry name" value="DUF948"/>
    <property type="match status" value="1"/>
</dbReference>